<dbReference type="EMBL" id="CAJOBP010101783">
    <property type="protein sequence ID" value="CAF4978299.1"/>
    <property type="molecule type" value="Genomic_DNA"/>
</dbReference>
<evidence type="ECO:0000313" key="3">
    <source>
        <dbReference type="Proteomes" id="UP000663873"/>
    </source>
</evidence>
<keyword evidence="3" id="KW-1185">Reference proteome</keyword>
<evidence type="ECO:0000313" key="1">
    <source>
        <dbReference type="EMBL" id="CAF4956997.1"/>
    </source>
</evidence>
<evidence type="ECO:0000313" key="2">
    <source>
        <dbReference type="EMBL" id="CAF4978299.1"/>
    </source>
</evidence>
<gene>
    <name evidence="1" type="ORF">UJA718_LOCUS48044</name>
    <name evidence="2" type="ORF">UJA718_LOCUS49159</name>
</gene>
<proteinExistence type="predicted"/>
<name>A0A821ZFE8_9BILA</name>
<dbReference type="AlphaFoldDB" id="A0A821ZFE8"/>
<dbReference type="EMBL" id="CAJOBP010094169">
    <property type="protein sequence ID" value="CAF4956997.1"/>
    <property type="molecule type" value="Genomic_DNA"/>
</dbReference>
<dbReference type="Proteomes" id="UP000663873">
    <property type="component" value="Unassembled WGS sequence"/>
</dbReference>
<comment type="caution">
    <text evidence="2">The sequence shown here is derived from an EMBL/GenBank/DDBJ whole genome shotgun (WGS) entry which is preliminary data.</text>
</comment>
<accession>A0A821ZFE8</accession>
<sequence>MNDKARQNEQQLMDNLNRDHAKVCEKLKIEYEQTK</sequence>
<organism evidence="2 3">
    <name type="scientific">Rotaria socialis</name>
    <dbReference type="NCBI Taxonomy" id="392032"/>
    <lineage>
        <taxon>Eukaryota</taxon>
        <taxon>Metazoa</taxon>
        <taxon>Spiralia</taxon>
        <taxon>Gnathifera</taxon>
        <taxon>Rotifera</taxon>
        <taxon>Eurotatoria</taxon>
        <taxon>Bdelloidea</taxon>
        <taxon>Philodinida</taxon>
        <taxon>Philodinidae</taxon>
        <taxon>Rotaria</taxon>
    </lineage>
</organism>
<reference evidence="2" key="1">
    <citation type="submission" date="2021-02" db="EMBL/GenBank/DDBJ databases">
        <authorList>
            <person name="Nowell W R."/>
        </authorList>
    </citation>
    <scope>NUCLEOTIDE SEQUENCE</scope>
</reference>
<protein>
    <submittedName>
        <fullName evidence="2">Uncharacterized protein</fullName>
    </submittedName>
</protein>
<feature type="non-terminal residue" evidence="2">
    <location>
        <position position="35"/>
    </location>
</feature>